<feature type="compositionally biased region" description="Polar residues" evidence="2">
    <location>
        <begin position="49"/>
        <end position="62"/>
    </location>
</feature>
<dbReference type="InterPro" id="IPR009057">
    <property type="entry name" value="Homeodomain-like_sf"/>
</dbReference>
<evidence type="ECO:0000313" key="3">
    <source>
        <dbReference type="EMBL" id="MPC29163.1"/>
    </source>
</evidence>
<protein>
    <recommendedName>
        <fullName evidence="5">Paired domain-containing protein</fullName>
    </recommendedName>
</protein>
<dbReference type="Gene3D" id="1.10.10.10">
    <property type="entry name" value="Winged helix-like DNA-binding domain superfamily/Winged helix DNA-binding domain"/>
    <property type="match status" value="1"/>
</dbReference>
<dbReference type="EMBL" id="VSRR010002026">
    <property type="protein sequence ID" value="MPC29163.1"/>
    <property type="molecule type" value="Genomic_DNA"/>
</dbReference>
<evidence type="ECO:0000256" key="2">
    <source>
        <dbReference type="SAM" id="MobiDB-lite"/>
    </source>
</evidence>
<dbReference type="SUPFAM" id="SSF46689">
    <property type="entry name" value="Homeodomain-like"/>
    <property type="match status" value="1"/>
</dbReference>
<comment type="subcellular location">
    <subcellularLocation>
        <location evidence="1">Nucleus</location>
    </subcellularLocation>
</comment>
<evidence type="ECO:0008006" key="5">
    <source>
        <dbReference type="Google" id="ProtNLM"/>
    </source>
</evidence>
<dbReference type="OrthoDB" id="6379886at2759"/>
<accession>A0A5B7E7J8</accession>
<dbReference type="GO" id="GO:0005634">
    <property type="term" value="C:nucleus"/>
    <property type="evidence" value="ECO:0007669"/>
    <property type="project" value="UniProtKB-SubCell"/>
</dbReference>
<evidence type="ECO:0000256" key="1">
    <source>
        <dbReference type="ARBA" id="ARBA00004123"/>
    </source>
</evidence>
<gene>
    <name evidence="3" type="ORF">E2C01_022383</name>
</gene>
<keyword evidence="4" id="KW-1185">Reference proteome</keyword>
<feature type="region of interest" description="Disordered" evidence="2">
    <location>
        <begin position="46"/>
        <end position="65"/>
    </location>
</feature>
<dbReference type="AlphaFoldDB" id="A0A5B7E7J8"/>
<comment type="caution">
    <text evidence="3">The sequence shown here is derived from an EMBL/GenBank/DDBJ whole genome shotgun (WGS) entry which is preliminary data.</text>
</comment>
<dbReference type="InterPro" id="IPR036388">
    <property type="entry name" value="WH-like_DNA-bd_sf"/>
</dbReference>
<sequence>MSGKPLDHDTRVSVIQCHKLGLQTKDIVKETGVSEQSVRRLVAKFKASPSGQAPTPGKSNGRPTKINEISLRVLKRCVDVTPTLTARKLKEENPQLLGDVTVQLGCLVHNDILDHLLVVQVVVRQVTSAGYLPHYHTKAPHIGCLGNLATKDI</sequence>
<dbReference type="Proteomes" id="UP000324222">
    <property type="component" value="Unassembled WGS sequence"/>
</dbReference>
<name>A0A5B7E7J8_PORTR</name>
<evidence type="ECO:0000313" key="4">
    <source>
        <dbReference type="Proteomes" id="UP000324222"/>
    </source>
</evidence>
<proteinExistence type="predicted"/>
<reference evidence="3 4" key="1">
    <citation type="submission" date="2019-05" db="EMBL/GenBank/DDBJ databases">
        <title>Another draft genome of Portunus trituberculatus and its Hox gene families provides insights of decapod evolution.</title>
        <authorList>
            <person name="Jeong J.-H."/>
            <person name="Song I."/>
            <person name="Kim S."/>
            <person name="Choi T."/>
            <person name="Kim D."/>
            <person name="Ryu S."/>
            <person name="Kim W."/>
        </authorList>
    </citation>
    <scope>NUCLEOTIDE SEQUENCE [LARGE SCALE GENOMIC DNA]</scope>
    <source>
        <tissue evidence="3">Muscle</tissue>
    </source>
</reference>
<organism evidence="3 4">
    <name type="scientific">Portunus trituberculatus</name>
    <name type="common">Swimming crab</name>
    <name type="synonym">Neptunus trituberculatus</name>
    <dbReference type="NCBI Taxonomy" id="210409"/>
    <lineage>
        <taxon>Eukaryota</taxon>
        <taxon>Metazoa</taxon>
        <taxon>Ecdysozoa</taxon>
        <taxon>Arthropoda</taxon>
        <taxon>Crustacea</taxon>
        <taxon>Multicrustacea</taxon>
        <taxon>Malacostraca</taxon>
        <taxon>Eumalacostraca</taxon>
        <taxon>Eucarida</taxon>
        <taxon>Decapoda</taxon>
        <taxon>Pleocyemata</taxon>
        <taxon>Brachyura</taxon>
        <taxon>Eubrachyura</taxon>
        <taxon>Portunoidea</taxon>
        <taxon>Portunidae</taxon>
        <taxon>Portuninae</taxon>
        <taxon>Portunus</taxon>
    </lineage>
</organism>